<comment type="similarity">
    <text evidence="1">Belongs to the LytR/CpsA/Psr (LCP) family.</text>
</comment>
<evidence type="ECO:0000256" key="1">
    <source>
        <dbReference type="ARBA" id="ARBA00006068"/>
    </source>
</evidence>
<dbReference type="InterPro" id="IPR050922">
    <property type="entry name" value="LytR/CpsA/Psr_CW_biosynth"/>
</dbReference>
<feature type="region of interest" description="Disordered" evidence="2">
    <location>
        <begin position="1"/>
        <end position="20"/>
    </location>
</feature>
<dbReference type="PANTHER" id="PTHR33392">
    <property type="entry name" value="POLYISOPRENYL-TEICHOIC ACID--PEPTIDOGLYCAN TEICHOIC ACID TRANSFERASE TAGU"/>
    <property type="match status" value="1"/>
</dbReference>
<sequence>MKKRSNYSYKKRHNIRGKKTRKGLHISKNTIVVVLGMAFFLFVAKIFLQPIGSALAGLLRESSASFSVMLNNEGLSQTNGVTTILLVGVDQRAGGQTSLTDTLMLASYNHKDTSITVVSLPRDLWVTIPSFNDVYEQGAKINAVYSFGQSYNYSNEDGQGLNGGIGLLENILTKNIGMPIHYYALVNFSGFRNVVDAVDGVDIFVKETFTDYGYPKDGYESAPWDSRWEVITFNQGWQHMDGETALKYARSRHAYGPEGSDFARAARQQAVILAIKEKIISSQTLFNVNRLRQLFTTLSSDFESNVSISQLPVFYNLYTEIDGFDTVKSYVLSNDPSQEGGILYEPSPDEFGGAYVLLPRQGWESVKEFIHTAVFGTSEE</sequence>
<dbReference type="AlphaFoldDB" id="A0A2M7TK20"/>
<dbReference type="PANTHER" id="PTHR33392:SF6">
    <property type="entry name" value="POLYISOPRENYL-TEICHOIC ACID--PEPTIDOGLYCAN TEICHOIC ACID TRANSFERASE TAGU"/>
    <property type="match status" value="1"/>
</dbReference>
<feature type="domain" description="Cell envelope-related transcriptional attenuator" evidence="3">
    <location>
        <begin position="100"/>
        <end position="280"/>
    </location>
</feature>
<name>A0A2M7TK20_UNCKA</name>
<dbReference type="EMBL" id="PFNL01000068">
    <property type="protein sequence ID" value="PIZ47016.1"/>
    <property type="molecule type" value="Genomic_DNA"/>
</dbReference>
<evidence type="ECO:0000259" key="3">
    <source>
        <dbReference type="Pfam" id="PF03816"/>
    </source>
</evidence>
<dbReference type="Gene3D" id="3.40.630.190">
    <property type="entry name" value="LCP protein"/>
    <property type="match status" value="1"/>
</dbReference>
<evidence type="ECO:0000313" key="5">
    <source>
        <dbReference type="Proteomes" id="UP000228920"/>
    </source>
</evidence>
<dbReference type="InterPro" id="IPR004474">
    <property type="entry name" value="LytR_CpsA_psr"/>
</dbReference>
<protein>
    <recommendedName>
        <fullName evidence="3">Cell envelope-related transcriptional attenuator domain-containing protein</fullName>
    </recommendedName>
</protein>
<dbReference type="Pfam" id="PF03816">
    <property type="entry name" value="LytR_cpsA_psr"/>
    <property type="match status" value="1"/>
</dbReference>
<comment type="caution">
    <text evidence="4">The sequence shown here is derived from an EMBL/GenBank/DDBJ whole genome shotgun (WGS) entry which is preliminary data.</text>
</comment>
<reference evidence="5" key="1">
    <citation type="submission" date="2017-09" db="EMBL/GenBank/DDBJ databases">
        <title>Depth-based differentiation of microbial function through sediment-hosted aquifers and enrichment of novel symbionts in the deep terrestrial subsurface.</title>
        <authorList>
            <person name="Probst A.J."/>
            <person name="Ladd B."/>
            <person name="Jarett J.K."/>
            <person name="Geller-Mcgrath D.E."/>
            <person name="Sieber C.M.K."/>
            <person name="Emerson J.B."/>
            <person name="Anantharaman K."/>
            <person name="Thomas B.C."/>
            <person name="Malmstrom R."/>
            <person name="Stieglmeier M."/>
            <person name="Klingl A."/>
            <person name="Woyke T."/>
            <person name="Ryan C.M."/>
            <person name="Banfield J.F."/>
        </authorList>
    </citation>
    <scope>NUCLEOTIDE SEQUENCE [LARGE SCALE GENOMIC DNA]</scope>
</reference>
<evidence type="ECO:0000313" key="4">
    <source>
        <dbReference type="EMBL" id="PIZ47016.1"/>
    </source>
</evidence>
<accession>A0A2M7TK20</accession>
<evidence type="ECO:0000256" key="2">
    <source>
        <dbReference type="SAM" id="MobiDB-lite"/>
    </source>
</evidence>
<dbReference type="NCBIfam" id="TIGR00350">
    <property type="entry name" value="lytR_cpsA_psr"/>
    <property type="match status" value="1"/>
</dbReference>
<dbReference type="Proteomes" id="UP000228920">
    <property type="component" value="Unassembled WGS sequence"/>
</dbReference>
<gene>
    <name evidence="4" type="ORF">COY32_02410</name>
</gene>
<organism evidence="4 5">
    <name type="scientific">candidate division WWE3 bacterium CG_4_10_14_0_2_um_filter_41_14</name>
    <dbReference type="NCBI Taxonomy" id="1975072"/>
    <lineage>
        <taxon>Bacteria</taxon>
        <taxon>Katanobacteria</taxon>
    </lineage>
</organism>
<proteinExistence type="inferred from homology"/>